<accession>A0ABR0KKK9</accession>
<proteinExistence type="predicted"/>
<feature type="compositionally biased region" description="Acidic residues" evidence="1">
    <location>
        <begin position="58"/>
        <end position="69"/>
    </location>
</feature>
<gene>
    <name evidence="2" type="ORF">LTR24_001516</name>
</gene>
<evidence type="ECO:0000313" key="2">
    <source>
        <dbReference type="EMBL" id="KAK5099115.1"/>
    </source>
</evidence>
<dbReference type="PANTHER" id="PTHR34776">
    <property type="entry name" value="F17F16.3 PROTEIN"/>
    <property type="match status" value="1"/>
</dbReference>
<comment type="caution">
    <text evidence="2">The sequence shown here is derived from an EMBL/GenBank/DDBJ whole genome shotgun (WGS) entry which is preliminary data.</text>
</comment>
<dbReference type="Proteomes" id="UP001345013">
    <property type="component" value="Unassembled WGS sequence"/>
</dbReference>
<feature type="compositionally biased region" description="Basic and acidic residues" evidence="1">
    <location>
        <begin position="100"/>
        <end position="142"/>
    </location>
</feature>
<feature type="compositionally biased region" description="Basic and acidic residues" evidence="1">
    <location>
        <begin position="150"/>
        <end position="169"/>
    </location>
</feature>
<evidence type="ECO:0000313" key="3">
    <source>
        <dbReference type="Proteomes" id="UP001345013"/>
    </source>
</evidence>
<feature type="compositionally biased region" description="Basic and acidic residues" evidence="1">
    <location>
        <begin position="47"/>
        <end position="57"/>
    </location>
</feature>
<protein>
    <recommendedName>
        <fullName evidence="4">BTB domain transcription factor</fullName>
    </recommendedName>
</protein>
<dbReference type="EMBL" id="JAVRRG010000011">
    <property type="protein sequence ID" value="KAK5099115.1"/>
    <property type="molecule type" value="Genomic_DNA"/>
</dbReference>
<name>A0ABR0KKK9_9EURO</name>
<organism evidence="2 3">
    <name type="scientific">Lithohypha guttulata</name>
    <dbReference type="NCBI Taxonomy" id="1690604"/>
    <lineage>
        <taxon>Eukaryota</taxon>
        <taxon>Fungi</taxon>
        <taxon>Dikarya</taxon>
        <taxon>Ascomycota</taxon>
        <taxon>Pezizomycotina</taxon>
        <taxon>Eurotiomycetes</taxon>
        <taxon>Chaetothyriomycetidae</taxon>
        <taxon>Chaetothyriales</taxon>
        <taxon>Trichomeriaceae</taxon>
        <taxon>Lithohypha</taxon>
    </lineage>
</organism>
<reference evidence="2 3" key="1">
    <citation type="submission" date="2023-08" db="EMBL/GenBank/DDBJ databases">
        <title>Black Yeasts Isolated from many extreme environments.</title>
        <authorList>
            <person name="Coleine C."/>
            <person name="Stajich J.E."/>
            <person name="Selbmann L."/>
        </authorList>
    </citation>
    <scope>NUCLEOTIDE SEQUENCE [LARGE SCALE GENOMIC DNA]</scope>
    <source>
        <strain evidence="2 3">CCFEE 5885</strain>
    </source>
</reference>
<dbReference type="PANTHER" id="PTHR34776:SF1">
    <property type="entry name" value="F17F16.3 PROTEIN"/>
    <property type="match status" value="1"/>
</dbReference>
<sequence length="460" mass="50516">MTRRSARIASSQSQPDSSPPNSQSSPAATGTKRKAAPGSSPTAKRGKKDEKKQKTIEESMDVDVDENESEQPKTEEAEPEEQAEPPTTDSAGQTGAKPDTSAEKQDEPAKDDQANGHEEEQHVEELTEESKPEAKEETDQPKDAQNAQSEAKEEPKEQETAVNDQHHDAATNGGDAVEPNARDAEVPSSILEKGIMYFFYRGRVNVDDPKSVDDIQRSYLVLRPLPHGAKLSDGPIGDDKNCRLIAIPKKMLPLSGKDRWIAFTETVNTSFSELRESFLKSDDYSTQTGPRHTPAASPAAEGVYAITSTGRESHLAYIITLPEELGAVQNDLGLRPKGSFVVSVKNPKAGGPANTNIGKDPGYSPELMNEFRSLRWMSLKPDHLNYEGCQFLMIGEGEQGLDKATEPQDGDEKKDETPKEEMEKLEGEDEIRVEHLNDEDAVFADLGTNAKDYPKLQTTW</sequence>
<evidence type="ECO:0000256" key="1">
    <source>
        <dbReference type="SAM" id="MobiDB-lite"/>
    </source>
</evidence>
<feature type="compositionally biased region" description="Low complexity" evidence="1">
    <location>
        <begin position="7"/>
        <end position="26"/>
    </location>
</feature>
<evidence type="ECO:0008006" key="4">
    <source>
        <dbReference type="Google" id="ProtNLM"/>
    </source>
</evidence>
<keyword evidence="3" id="KW-1185">Reference proteome</keyword>
<feature type="region of interest" description="Disordered" evidence="1">
    <location>
        <begin position="400"/>
        <end position="434"/>
    </location>
</feature>
<feature type="region of interest" description="Disordered" evidence="1">
    <location>
        <begin position="1"/>
        <end position="182"/>
    </location>
</feature>